<sequence>MTKPPRGICPECRTGHALRATGTLGAHNQLTRQGYTIGRCPGVDQLPIDDEPPRDSPRNVITGTVTGSVIQADHITGPITFQ</sequence>
<protein>
    <submittedName>
        <fullName evidence="1">Uncharacterized protein</fullName>
    </submittedName>
</protein>
<gene>
    <name evidence="1" type="ORF">EV192_106637</name>
</gene>
<accession>A0A4V2S6R9</accession>
<dbReference type="AlphaFoldDB" id="A0A4V2S6R9"/>
<dbReference type="RefSeq" id="WP_132120977.1">
    <property type="nucleotide sequence ID" value="NZ_SLWS01000006.1"/>
</dbReference>
<organism evidence="1 2">
    <name type="scientific">Actinocrispum wychmicini</name>
    <dbReference type="NCBI Taxonomy" id="1213861"/>
    <lineage>
        <taxon>Bacteria</taxon>
        <taxon>Bacillati</taxon>
        <taxon>Actinomycetota</taxon>
        <taxon>Actinomycetes</taxon>
        <taxon>Pseudonocardiales</taxon>
        <taxon>Pseudonocardiaceae</taxon>
        <taxon>Actinocrispum</taxon>
    </lineage>
</organism>
<name>A0A4V2S6R9_9PSEU</name>
<dbReference type="Proteomes" id="UP000295680">
    <property type="component" value="Unassembled WGS sequence"/>
</dbReference>
<reference evidence="1 2" key="1">
    <citation type="submission" date="2019-03" db="EMBL/GenBank/DDBJ databases">
        <title>Genomic Encyclopedia of Type Strains, Phase IV (KMG-IV): sequencing the most valuable type-strain genomes for metagenomic binning, comparative biology and taxonomic classification.</title>
        <authorList>
            <person name="Goeker M."/>
        </authorList>
    </citation>
    <scope>NUCLEOTIDE SEQUENCE [LARGE SCALE GENOMIC DNA]</scope>
    <source>
        <strain evidence="1 2">DSM 45934</strain>
    </source>
</reference>
<evidence type="ECO:0000313" key="2">
    <source>
        <dbReference type="Proteomes" id="UP000295680"/>
    </source>
</evidence>
<evidence type="ECO:0000313" key="1">
    <source>
        <dbReference type="EMBL" id="TCO57160.1"/>
    </source>
</evidence>
<dbReference type="EMBL" id="SLWS01000006">
    <property type="protein sequence ID" value="TCO57160.1"/>
    <property type="molecule type" value="Genomic_DNA"/>
</dbReference>
<comment type="caution">
    <text evidence="1">The sequence shown here is derived from an EMBL/GenBank/DDBJ whole genome shotgun (WGS) entry which is preliminary data.</text>
</comment>
<proteinExistence type="predicted"/>
<keyword evidence="2" id="KW-1185">Reference proteome</keyword>